<keyword evidence="1" id="KW-0812">Transmembrane</keyword>
<evidence type="ECO:0000313" key="3">
    <source>
        <dbReference type="Proteomes" id="UP001597361"/>
    </source>
</evidence>
<dbReference type="Pfam" id="PF03929">
    <property type="entry name" value="PepSY_TM"/>
    <property type="match status" value="1"/>
</dbReference>
<keyword evidence="1" id="KW-0472">Membrane</keyword>
<evidence type="ECO:0000256" key="1">
    <source>
        <dbReference type="SAM" id="Phobius"/>
    </source>
</evidence>
<dbReference type="PANTHER" id="PTHR34219">
    <property type="entry name" value="IRON-REGULATED INNER MEMBRANE PROTEIN-RELATED"/>
    <property type="match status" value="1"/>
</dbReference>
<dbReference type="RefSeq" id="WP_376885649.1">
    <property type="nucleotide sequence ID" value="NZ_JBHUHR010000025.1"/>
</dbReference>
<feature type="transmembrane region" description="Helical" evidence="1">
    <location>
        <begin position="340"/>
        <end position="361"/>
    </location>
</feature>
<evidence type="ECO:0000313" key="2">
    <source>
        <dbReference type="EMBL" id="MFD2035002.1"/>
    </source>
</evidence>
<reference evidence="3" key="1">
    <citation type="journal article" date="2019" name="Int. J. Syst. Evol. Microbiol.">
        <title>The Global Catalogue of Microorganisms (GCM) 10K type strain sequencing project: providing services to taxonomists for standard genome sequencing and annotation.</title>
        <authorList>
            <consortium name="The Broad Institute Genomics Platform"/>
            <consortium name="The Broad Institute Genome Sequencing Center for Infectious Disease"/>
            <person name="Wu L."/>
            <person name="Ma J."/>
        </authorList>
    </citation>
    <scope>NUCLEOTIDE SEQUENCE [LARGE SCALE GENOMIC DNA]</scope>
    <source>
        <strain evidence="3">CGMCC 1.15180</strain>
    </source>
</reference>
<organism evidence="2 3">
    <name type="scientific">Belliella marina</name>
    <dbReference type="NCBI Taxonomy" id="1644146"/>
    <lineage>
        <taxon>Bacteria</taxon>
        <taxon>Pseudomonadati</taxon>
        <taxon>Bacteroidota</taxon>
        <taxon>Cytophagia</taxon>
        <taxon>Cytophagales</taxon>
        <taxon>Cyclobacteriaceae</taxon>
        <taxon>Belliella</taxon>
    </lineage>
</organism>
<dbReference type="InterPro" id="IPR005625">
    <property type="entry name" value="PepSY-ass_TM"/>
</dbReference>
<feature type="transmembrane region" description="Helical" evidence="1">
    <location>
        <begin position="194"/>
        <end position="215"/>
    </location>
</feature>
<keyword evidence="3" id="KW-1185">Reference proteome</keyword>
<comment type="caution">
    <text evidence="2">The sequence shown here is derived from an EMBL/GenBank/DDBJ whole genome shotgun (WGS) entry which is preliminary data.</text>
</comment>
<feature type="transmembrane region" description="Helical" evidence="1">
    <location>
        <begin position="20"/>
        <end position="38"/>
    </location>
</feature>
<dbReference type="EMBL" id="JBHUHR010000025">
    <property type="protein sequence ID" value="MFD2035002.1"/>
    <property type="molecule type" value="Genomic_DNA"/>
</dbReference>
<proteinExistence type="predicted"/>
<accession>A0ABW4VKX3</accession>
<name>A0ABW4VKX3_9BACT</name>
<protein>
    <submittedName>
        <fullName evidence="2">PepSY-associated TM helix domain-containing protein</fullName>
    </submittedName>
</protein>
<keyword evidence="1" id="KW-1133">Transmembrane helix</keyword>
<feature type="transmembrane region" description="Helical" evidence="1">
    <location>
        <begin position="381"/>
        <end position="401"/>
    </location>
</feature>
<feature type="transmembrane region" description="Helical" evidence="1">
    <location>
        <begin position="147"/>
        <end position="166"/>
    </location>
</feature>
<feature type="transmembrane region" description="Helical" evidence="1">
    <location>
        <begin position="407"/>
        <end position="425"/>
    </location>
</feature>
<dbReference type="Proteomes" id="UP001597361">
    <property type="component" value="Unassembled WGS sequence"/>
</dbReference>
<gene>
    <name evidence="2" type="ORF">ACFSKL_09380</name>
</gene>
<sequence length="442" mass="49327">MSQTKPKNILWKIHNWTGLYVGIVIAVLSLTGALAVFIPEIDHLLEARYHQIDKGENYTDVAVMLSNLQSQYPGFVLLNIVPPQKPDRALVFDFYNPNGILGSSRYRIFADPYTGEILAVKDHLNSLVNFLRQVHVRLLDGWYGRQLVGLAGLGLALTCITGLLIYGKFMKKQLFGTIRQGRGIRILMADWHKLIGMAALLFNLGIALTGAWLGLQPKLMSWLDIKIPNNYKRAEIPISADEDKGASFDYYGFLEKSRASIPGFHPVMVIPSVDGSQSVEIRGDLAGLPIEPHINKVVLDKKSGAVLFAYDIRDQEWGHWLYFLQEGLHFGRFGGLGLKIAYALLALTSGFLSISGFVIYLSRKKGKQVQSSMALKKTIVFTLYGIGVLIILGFGSVWVGYVYMSVLVTPLVYLTLVGILVYSGIKMVKKRMKKHSIYKTKV</sequence>